<dbReference type="EMBL" id="JAWDJX010000083">
    <property type="protein sequence ID" value="KAK3046683.1"/>
    <property type="molecule type" value="Genomic_DNA"/>
</dbReference>
<proteinExistence type="predicted"/>
<feature type="compositionally biased region" description="Basic and acidic residues" evidence="2">
    <location>
        <begin position="85"/>
        <end position="96"/>
    </location>
</feature>
<reference evidence="4" key="1">
    <citation type="submission" date="2023-04" db="EMBL/GenBank/DDBJ databases">
        <title>Black Yeasts Isolated from many extreme environments.</title>
        <authorList>
            <person name="Coleine C."/>
            <person name="Stajich J.E."/>
            <person name="Selbmann L."/>
        </authorList>
    </citation>
    <scope>NUCLEOTIDE SEQUENCE</scope>
    <source>
        <strain evidence="4">CCFEE 5312</strain>
    </source>
</reference>
<name>A0AAJ0DB86_9PEZI</name>
<dbReference type="CDD" id="cd12398">
    <property type="entry name" value="RRM_CSTF2_RNA15_like"/>
    <property type="match status" value="1"/>
</dbReference>
<dbReference type="AlphaFoldDB" id="A0AAJ0DB86"/>
<protein>
    <recommendedName>
        <fullName evidence="3">RRM domain-containing protein</fullName>
    </recommendedName>
</protein>
<feature type="compositionally biased region" description="Pro residues" evidence="2">
    <location>
        <begin position="226"/>
        <end position="243"/>
    </location>
</feature>
<dbReference type="PANTHER" id="PTHR45735">
    <property type="entry name" value="CLEAVAGE STIMULATION FACTOR SUBUNIT 2"/>
    <property type="match status" value="1"/>
</dbReference>
<dbReference type="InterPro" id="IPR035979">
    <property type="entry name" value="RBD_domain_sf"/>
</dbReference>
<dbReference type="Gene3D" id="1.25.40.630">
    <property type="match status" value="1"/>
</dbReference>
<dbReference type="GO" id="GO:0005847">
    <property type="term" value="C:mRNA cleavage and polyadenylation specificity factor complex"/>
    <property type="evidence" value="ECO:0007669"/>
    <property type="project" value="TreeGrafter"/>
</dbReference>
<evidence type="ECO:0000256" key="1">
    <source>
        <dbReference type="PROSITE-ProRule" id="PRU00176"/>
    </source>
</evidence>
<dbReference type="Proteomes" id="UP001271007">
    <property type="component" value="Unassembled WGS sequence"/>
</dbReference>
<dbReference type="SMART" id="SM00360">
    <property type="entry name" value="RRM"/>
    <property type="match status" value="1"/>
</dbReference>
<comment type="caution">
    <text evidence="4">The sequence shown here is derived from an EMBL/GenBank/DDBJ whole genome shotgun (WGS) entry which is preliminary data.</text>
</comment>
<feature type="compositionally biased region" description="Pro residues" evidence="2">
    <location>
        <begin position="275"/>
        <end position="295"/>
    </location>
</feature>
<dbReference type="InterPro" id="IPR025742">
    <property type="entry name" value="CSTF2_hinge"/>
</dbReference>
<feature type="region of interest" description="Disordered" evidence="2">
    <location>
        <begin position="85"/>
        <end position="137"/>
    </location>
</feature>
<dbReference type="SUPFAM" id="SSF54928">
    <property type="entry name" value="RNA-binding domain, RBD"/>
    <property type="match status" value="1"/>
</dbReference>
<dbReference type="Pfam" id="PF00076">
    <property type="entry name" value="RRM_1"/>
    <property type="match status" value="1"/>
</dbReference>
<dbReference type="Pfam" id="PF14327">
    <property type="entry name" value="CSTF2_hinge"/>
    <property type="match status" value="1"/>
</dbReference>
<gene>
    <name evidence="4" type="ORF">LTR09_011830</name>
</gene>
<dbReference type="PANTHER" id="PTHR45735:SF2">
    <property type="entry name" value="CLEAVAGE STIMULATION FACTOR SUBUNIT 2"/>
    <property type="match status" value="1"/>
</dbReference>
<dbReference type="PROSITE" id="PS50102">
    <property type="entry name" value="RRM"/>
    <property type="match status" value="1"/>
</dbReference>
<evidence type="ECO:0000256" key="2">
    <source>
        <dbReference type="SAM" id="MobiDB-lite"/>
    </source>
</evidence>
<dbReference type="Gene3D" id="3.30.70.330">
    <property type="match status" value="1"/>
</dbReference>
<keyword evidence="1" id="KW-0694">RNA-binding</keyword>
<dbReference type="GO" id="GO:0003729">
    <property type="term" value="F:mRNA binding"/>
    <property type="evidence" value="ECO:0007669"/>
    <property type="project" value="TreeGrafter"/>
</dbReference>
<keyword evidence="5" id="KW-1185">Reference proteome</keyword>
<feature type="region of interest" description="Disordered" evidence="2">
    <location>
        <begin position="226"/>
        <end position="304"/>
    </location>
</feature>
<feature type="domain" description="RRM" evidence="3">
    <location>
        <begin position="9"/>
        <end position="87"/>
    </location>
</feature>
<evidence type="ECO:0000313" key="4">
    <source>
        <dbReference type="EMBL" id="KAK3046683.1"/>
    </source>
</evidence>
<organism evidence="4 5">
    <name type="scientific">Extremus antarcticus</name>
    <dbReference type="NCBI Taxonomy" id="702011"/>
    <lineage>
        <taxon>Eukaryota</taxon>
        <taxon>Fungi</taxon>
        <taxon>Dikarya</taxon>
        <taxon>Ascomycota</taxon>
        <taxon>Pezizomycotina</taxon>
        <taxon>Dothideomycetes</taxon>
        <taxon>Dothideomycetidae</taxon>
        <taxon>Mycosphaerellales</taxon>
        <taxon>Extremaceae</taxon>
        <taxon>Extremus</taxon>
    </lineage>
</organism>
<feature type="compositionally biased region" description="Low complexity" evidence="2">
    <location>
        <begin position="256"/>
        <end position="268"/>
    </location>
</feature>
<accession>A0AAJ0DB86</accession>
<evidence type="ECO:0000259" key="3">
    <source>
        <dbReference type="PROSITE" id="PS50102"/>
    </source>
</evidence>
<sequence>MATREKGGRVVFIGNIPYGVSEEQICDIFGRIGAVLNFRLVYDKETGKPKGFGFLEYGDVDAAASAVRNLNGFEIMGRELKVDYSNDNSGGKRDGAGHGGDGGSGRAPPPAHFAMNMSGGGALNGMPPMPTQQQGDALPPLPPGAPLDPGMTAPDAISRTLNAIPPAQLLDILSQMKNLSMTDPAKATQLLSAAPQLSYAIFQALLLLGLVDTNIIGSLIQQQAQAPPPQQAAPPMPPQPYQQPPQTYSQPPPNPYAAQPPQFNPYQQHSQPHPGYAPTPPAQQPAYHPPPPQAVPAPVAGGNDPQAQLIQQVLAMSRDDILRLDPEPGPFSDEDLTEYLQCMEALHDFNEWILPWAEDELAGIVADAKHDQDREYWFIDSDVMARRAGSDTVTPFSDEELNEHFADIAARAEYEASYGDL</sequence>
<dbReference type="InterPro" id="IPR000504">
    <property type="entry name" value="RRM_dom"/>
</dbReference>
<dbReference type="InterPro" id="IPR012677">
    <property type="entry name" value="Nucleotide-bd_a/b_plait_sf"/>
</dbReference>
<evidence type="ECO:0000313" key="5">
    <source>
        <dbReference type="Proteomes" id="UP001271007"/>
    </source>
</evidence>